<keyword evidence="9" id="KW-0157">Chromophore</keyword>
<dbReference type="Gene3D" id="3.30.565.10">
    <property type="entry name" value="Histidine kinase-like ATPase, C-terminal domain"/>
    <property type="match status" value="1"/>
</dbReference>
<dbReference type="SMART" id="SM00388">
    <property type="entry name" value="HisKA"/>
    <property type="match status" value="1"/>
</dbReference>
<dbReference type="Pfam" id="PF00512">
    <property type="entry name" value="HisKA"/>
    <property type="match status" value="1"/>
</dbReference>
<dbReference type="Pfam" id="PF01590">
    <property type="entry name" value="GAF"/>
    <property type="match status" value="1"/>
</dbReference>
<evidence type="ECO:0000259" key="11">
    <source>
        <dbReference type="PROSITE" id="PS50046"/>
    </source>
</evidence>
<dbReference type="RefSeq" id="WP_341471419.1">
    <property type="nucleotide sequence ID" value="NZ_CP128400.1"/>
</dbReference>
<evidence type="ECO:0000256" key="5">
    <source>
        <dbReference type="ARBA" id="ARBA00022553"/>
    </source>
</evidence>
<dbReference type="GO" id="GO:0000155">
    <property type="term" value="F:phosphorelay sensor kinase activity"/>
    <property type="evidence" value="ECO:0007669"/>
    <property type="project" value="InterPro"/>
</dbReference>
<comment type="catalytic activity">
    <reaction evidence="1">
        <text>ATP + protein L-histidine = ADP + protein N-phospho-L-histidine.</text>
        <dbReference type="EC" id="2.7.13.3"/>
    </reaction>
</comment>
<evidence type="ECO:0000256" key="4">
    <source>
        <dbReference type="ARBA" id="ARBA00022543"/>
    </source>
</evidence>
<dbReference type="GO" id="GO:0009584">
    <property type="term" value="P:detection of visible light"/>
    <property type="evidence" value="ECO:0007669"/>
    <property type="project" value="InterPro"/>
</dbReference>
<keyword evidence="6" id="KW-0716">Sensory transduction</keyword>
<dbReference type="GO" id="GO:0009881">
    <property type="term" value="F:photoreceptor activity"/>
    <property type="evidence" value="ECO:0007669"/>
    <property type="project" value="UniProtKB-KW"/>
</dbReference>
<dbReference type="Gene3D" id="3.30.450.270">
    <property type="match status" value="1"/>
</dbReference>
<evidence type="ECO:0000256" key="1">
    <source>
        <dbReference type="ARBA" id="ARBA00000085"/>
    </source>
</evidence>
<dbReference type="InterPro" id="IPR003018">
    <property type="entry name" value="GAF"/>
</dbReference>
<dbReference type="InterPro" id="IPR043150">
    <property type="entry name" value="Phytochrome_PHY_sf"/>
</dbReference>
<dbReference type="GO" id="GO:0030295">
    <property type="term" value="F:protein kinase activator activity"/>
    <property type="evidence" value="ECO:0007669"/>
    <property type="project" value="TreeGrafter"/>
</dbReference>
<dbReference type="GO" id="GO:0007234">
    <property type="term" value="P:osmosensory signaling via phosphorelay pathway"/>
    <property type="evidence" value="ECO:0007669"/>
    <property type="project" value="TreeGrafter"/>
</dbReference>
<feature type="domain" description="Histidine kinase" evidence="12">
    <location>
        <begin position="538"/>
        <end position="766"/>
    </location>
</feature>
<dbReference type="EC" id="2.7.13.3" evidence="3"/>
<evidence type="ECO:0000256" key="10">
    <source>
        <dbReference type="ARBA" id="ARBA00023170"/>
    </source>
</evidence>
<feature type="domain" description="Phytochrome chromophore attachment site" evidence="11">
    <location>
        <begin position="154"/>
        <end position="312"/>
    </location>
</feature>
<evidence type="ECO:0000256" key="6">
    <source>
        <dbReference type="ARBA" id="ARBA00022606"/>
    </source>
</evidence>
<keyword evidence="7" id="KW-0808">Transferase</keyword>
<dbReference type="InterPro" id="IPR001294">
    <property type="entry name" value="Phytochrome"/>
</dbReference>
<dbReference type="InterPro" id="IPR036097">
    <property type="entry name" value="HisK_dim/P_sf"/>
</dbReference>
<sequence length="768" mass="87057">MDNESSLESLITSDNVDLTNCDREPIHIPGNIQPHGVLLVIKEPELTIIQISSNSYQHLGLHPEELLNKPIGTILKKTQLDYLKASLKRENFENNPLYIFTLKVQGRVFDSLVHRIHGVMVLELEPSKFVKAGNSPDVYSRIKSMFSNLSSAMNVREFCQVVTEHVQNLTGFDRVVVYKFDEEGRGEVLSESIGEGISSFLGLHYPASDIPKQARALYMLSWLRLICDVEYTPAPLTPTLNPVTAKPLDMSYSVLRSVSPIHIEYLKNMGVKASMSISLIQNNRLWGLIACHHESPKFVPYELRTACELMGQIISLQLSTREENEDFEYRLQIKAVHARLIEHISMQENYIEGLLNYNPNLANLIKAGGIAVCVDGAISKLGETPHNTQIANLINWLSESVTDDIFSSNCLSKEYPMALEFKEVASGLLSVAIVRSQKHFILWFRPEVIQTVNWGGNPNKPMEVSDDGERLLPRKSFELWKETVQLTSHPWIAYEINAARELKDAIVDIILLRQANELARLNRDLEQSNIELDAFSYIASHDLKEPLRGMHNYSNILLADYADQIDQDGKDKLKTLARLTQRMEGLLDSLLYFSRVGRIDFSVSVINLDEAVQQALDILSARLEQDKVEVRLPRPLPMIKCDKVRLGEVYNNLISNAIKYNNKPKKWIEIGYFAPGEPTTSNQKLAGFENTYIFYVKDNGIGIRSKHLESIFQIFKRLHARDQFGGGTGAGLTITKKIIERHGGEIWAESEYGEGSIFYFTLHSRKLK</sequence>
<dbReference type="InterPro" id="IPR035965">
    <property type="entry name" value="PAS-like_dom_sf"/>
</dbReference>
<dbReference type="InterPro" id="IPR003594">
    <property type="entry name" value="HATPase_dom"/>
</dbReference>
<keyword evidence="10" id="KW-0675">Receptor</keyword>
<dbReference type="Proteomes" id="UP000521676">
    <property type="component" value="Unassembled WGS sequence"/>
</dbReference>
<dbReference type="AlphaFoldDB" id="A0A8T7M6D1"/>
<dbReference type="InterPro" id="IPR013654">
    <property type="entry name" value="PAS_2"/>
</dbReference>
<dbReference type="PRINTS" id="PR01033">
    <property type="entry name" value="PHYTOCHROME"/>
</dbReference>
<reference evidence="13 15" key="1">
    <citation type="submission" date="2020-06" db="EMBL/GenBank/DDBJ databases">
        <title>Anoxygenic phototrophic Chloroflexota member uses a Type I reaction center.</title>
        <authorList>
            <person name="Tsuji J.M."/>
            <person name="Shaw N.A."/>
            <person name="Nagashima S."/>
            <person name="Venkiteswaran J."/>
            <person name="Schiff S.L."/>
            <person name="Hanada S."/>
            <person name="Tank M."/>
            <person name="Neufeld J.D."/>
        </authorList>
    </citation>
    <scope>NUCLEOTIDE SEQUENCE [LARGE SCALE GENOMIC DNA]</scope>
    <source>
        <strain evidence="13">L227-S17</strain>
    </source>
</reference>
<dbReference type="FunFam" id="3.30.565.10:FF:000006">
    <property type="entry name" value="Sensor histidine kinase WalK"/>
    <property type="match status" value="1"/>
</dbReference>
<evidence type="ECO:0000256" key="8">
    <source>
        <dbReference type="ARBA" id="ARBA00022777"/>
    </source>
</evidence>
<dbReference type="GO" id="GO:0000156">
    <property type="term" value="F:phosphorelay response regulator activity"/>
    <property type="evidence" value="ECO:0007669"/>
    <property type="project" value="TreeGrafter"/>
</dbReference>
<dbReference type="Proteomes" id="UP001431572">
    <property type="component" value="Chromosome 2"/>
</dbReference>
<evidence type="ECO:0000256" key="7">
    <source>
        <dbReference type="ARBA" id="ARBA00022679"/>
    </source>
</evidence>
<dbReference type="SUPFAM" id="SSF55874">
    <property type="entry name" value="ATPase domain of HSP90 chaperone/DNA topoisomerase II/histidine kinase"/>
    <property type="match status" value="1"/>
</dbReference>
<dbReference type="Gene3D" id="3.30.450.40">
    <property type="match status" value="1"/>
</dbReference>
<dbReference type="SUPFAM" id="SSF55785">
    <property type="entry name" value="PYP-like sensor domain (PAS domain)"/>
    <property type="match status" value="1"/>
</dbReference>
<reference evidence="14" key="2">
    <citation type="journal article" date="2024" name="Nature">
        <title>Anoxygenic phototroph of the Chloroflexota uses a type I reaction centre.</title>
        <authorList>
            <person name="Tsuji J.M."/>
            <person name="Shaw N.A."/>
            <person name="Nagashima S."/>
            <person name="Venkiteswaran J.J."/>
            <person name="Schiff S.L."/>
            <person name="Watanabe T."/>
            <person name="Fukui M."/>
            <person name="Hanada S."/>
            <person name="Tank M."/>
            <person name="Neufeld J.D."/>
        </authorList>
    </citation>
    <scope>NUCLEOTIDE SEQUENCE</scope>
    <source>
        <strain evidence="14">L227-S17</strain>
    </source>
</reference>
<dbReference type="Pfam" id="PF08446">
    <property type="entry name" value="PAS_2"/>
    <property type="match status" value="1"/>
</dbReference>
<dbReference type="Pfam" id="PF02518">
    <property type="entry name" value="HATPase_c"/>
    <property type="match status" value="1"/>
</dbReference>
<keyword evidence="5" id="KW-0597">Phosphoprotein</keyword>
<protein>
    <recommendedName>
        <fullName evidence="3">histidine kinase</fullName>
        <ecNumber evidence="3">2.7.13.3</ecNumber>
    </recommendedName>
</protein>
<dbReference type="SMART" id="SM00387">
    <property type="entry name" value="HATPase_c"/>
    <property type="match status" value="1"/>
</dbReference>
<evidence type="ECO:0000256" key="3">
    <source>
        <dbReference type="ARBA" id="ARBA00012438"/>
    </source>
</evidence>
<gene>
    <name evidence="13" type="ORF">HXX08_17380</name>
    <name evidence="14" type="ORF">OZ401_003160</name>
</gene>
<evidence type="ECO:0000256" key="2">
    <source>
        <dbReference type="ARBA" id="ARBA00006402"/>
    </source>
</evidence>
<keyword evidence="8" id="KW-0418">Kinase</keyword>
<comment type="similarity">
    <text evidence="2">In the N-terminal section; belongs to the phytochrome family.</text>
</comment>
<dbReference type="GO" id="GO:0006355">
    <property type="term" value="P:regulation of DNA-templated transcription"/>
    <property type="evidence" value="ECO:0007669"/>
    <property type="project" value="InterPro"/>
</dbReference>
<organism evidence="13 15">
    <name type="scientific">Candidatus Chlorohelix allophototropha</name>
    <dbReference type="NCBI Taxonomy" id="3003348"/>
    <lineage>
        <taxon>Bacteria</taxon>
        <taxon>Bacillati</taxon>
        <taxon>Chloroflexota</taxon>
        <taxon>Chloroflexia</taxon>
        <taxon>Candidatus Chloroheliales</taxon>
        <taxon>Candidatus Chloroheliaceae</taxon>
        <taxon>Candidatus Chlorohelix</taxon>
    </lineage>
</organism>
<evidence type="ECO:0000259" key="12">
    <source>
        <dbReference type="PROSITE" id="PS50109"/>
    </source>
</evidence>
<dbReference type="SMART" id="SM00065">
    <property type="entry name" value="GAF"/>
    <property type="match status" value="1"/>
</dbReference>
<dbReference type="Pfam" id="PF00360">
    <property type="entry name" value="PHY"/>
    <property type="match status" value="1"/>
</dbReference>
<dbReference type="SUPFAM" id="SSF47384">
    <property type="entry name" value="Homodimeric domain of signal transducing histidine kinase"/>
    <property type="match status" value="1"/>
</dbReference>
<dbReference type="InterPro" id="IPR013515">
    <property type="entry name" value="Phytochrome_cen-reg"/>
</dbReference>
<dbReference type="PANTHER" id="PTHR42878">
    <property type="entry name" value="TWO-COMPONENT HISTIDINE KINASE"/>
    <property type="match status" value="1"/>
</dbReference>
<evidence type="ECO:0000256" key="9">
    <source>
        <dbReference type="ARBA" id="ARBA00022991"/>
    </source>
</evidence>
<evidence type="ECO:0000313" key="15">
    <source>
        <dbReference type="Proteomes" id="UP000521676"/>
    </source>
</evidence>
<dbReference type="InterPro" id="IPR003661">
    <property type="entry name" value="HisK_dim/P_dom"/>
</dbReference>
<dbReference type="InterPro" id="IPR005467">
    <property type="entry name" value="His_kinase_dom"/>
</dbReference>
<dbReference type="PROSITE" id="PS50109">
    <property type="entry name" value="HIS_KIN"/>
    <property type="match status" value="1"/>
</dbReference>
<dbReference type="InterPro" id="IPR036890">
    <property type="entry name" value="HATPase_C_sf"/>
</dbReference>
<dbReference type="SUPFAM" id="SSF55781">
    <property type="entry name" value="GAF domain-like"/>
    <property type="match status" value="2"/>
</dbReference>
<dbReference type="Gene3D" id="3.30.450.20">
    <property type="entry name" value="PAS domain"/>
    <property type="match status" value="1"/>
</dbReference>
<dbReference type="InterPro" id="IPR050351">
    <property type="entry name" value="BphY/WalK/GraS-like"/>
</dbReference>
<dbReference type="InterPro" id="IPR029016">
    <property type="entry name" value="GAF-like_dom_sf"/>
</dbReference>
<evidence type="ECO:0000313" key="14">
    <source>
        <dbReference type="EMBL" id="WJW69541.1"/>
    </source>
</evidence>
<dbReference type="PANTHER" id="PTHR42878:SF15">
    <property type="entry name" value="BACTERIOPHYTOCHROME"/>
    <property type="match status" value="1"/>
</dbReference>
<keyword evidence="4" id="KW-0600">Photoreceptor protein</keyword>
<evidence type="ECO:0000313" key="13">
    <source>
        <dbReference type="EMBL" id="NWJ47629.1"/>
    </source>
</evidence>
<accession>A0A8T7M6D1</accession>
<dbReference type="Gene3D" id="1.10.287.130">
    <property type="match status" value="1"/>
</dbReference>
<name>A0A8T7M6D1_9CHLR</name>
<dbReference type="PROSITE" id="PS50046">
    <property type="entry name" value="PHYTOCHROME_2"/>
    <property type="match status" value="1"/>
</dbReference>
<dbReference type="EMBL" id="CP128400">
    <property type="protein sequence ID" value="WJW69541.1"/>
    <property type="molecule type" value="Genomic_DNA"/>
</dbReference>
<dbReference type="InterPro" id="IPR016132">
    <property type="entry name" value="Phyto_chromo_attachment"/>
</dbReference>
<dbReference type="EMBL" id="JACATZ010000003">
    <property type="protein sequence ID" value="NWJ47629.1"/>
    <property type="molecule type" value="Genomic_DNA"/>
</dbReference>
<keyword evidence="16" id="KW-1185">Reference proteome</keyword>
<dbReference type="CDD" id="cd00082">
    <property type="entry name" value="HisKA"/>
    <property type="match status" value="1"/>
</dbReference>
<evidence type="ECO:0000313" key="16">
    <source>
        <dbReference type="Proteomes" id="UP001431572"/>
    </source>
</evidence>
<proteinExistence type="inferred from homology"/>